<reference evidence="6 9" key="1">
    <citation type="submission" date="2016-10" db="EMBL/GenBank/DDBJ databases">
        <title>Methanohalophilus halophilus.</title>
        <authorList>
            <person name="L'haridon S."/>
        </authorList>
    </citation>
    <scope>NUCLEOTIDE SEQUENCE [LARGE SCALE GENOMIC DNA]</scope>
    <source>
        <strain evidence="6 9">Z-7982</strain>
    </source>
</reference>
<evidence type="ECO:0000313" key="10">
    <source>
        <dbReference type="Proteomes" id="UP000198669"/>
    </source>
</evidence>
<sequence>MNSENEKKEGFDTQTTCPLCHNEMVIHWQSDDIPFFGEVMYVTSRCGCGFRFTDTMILTQKEPIRCELKIEKEEDLNCRVIRSISGTIRIPELGIVVEPGSVSDSYVTNIEGLLCRVRDVVETAIKWSEDDPEKEAAGNKILERLNDTLSSKANLTVIMEDPLGNSTIISERASCINLTSEEASALKTGMVILDADSADLKVDSSENIQPLGNDYK</sequence>
<keyword evidence="2" id="KW-0479">Metal-binding</keyword>
<evidence type="ECO:0000256" key="1">
    <source>
        <dbReference type="ARBA" id="ARBA00008354"/>
    </source>
</evidence>
<keyword evidence="4" id="KW-0862">Zinc</keyword>
<evidence type="ECO:0000313" key="8">
    <source>
        <dbReference type="EMBL" id="SDW36951.1"/>
    </source>
</evidence>
<name>A0A1L3Q4G1_9EURY</name>
<dbReference type="NCBIfam" id="TIGR00340">
    <property type="entry name" value="zpr1_rel"/>
    <property type="match status" value="1"/>
</dbReference>
<keyword evidence="3" id="KW-0863">Zinc-finger</keyword>
<evidence type="ECO:0000256" key="2">
    <source>
        <dbReference type="ARBA" id="ARBA00022723"/>
    </source>
</evidence>
<dbReference type="InterPro" id="IPR004457">
    <property type="entry name" value="Znf_ZPR1"/>
</dbReference>
<evidence type="ECO:0000313" key="11">
    <source>
        <dbReference type="Proteomes" id="UP000267921"/>
    </source>
</evidence>
<dbReference type="SMART" id="SM00709">
    <property type="entry name" value="Zpr1"/>
    <property type="match status" value="1"/>
</dbReference>
<dbReference type="NCBIfam" id="TIGR00310">
    <property type="entry name" value="ZPR1_znf"/>
    <property type="match status" value="1"/>
</dbReference>
<protein>
    <submittedName>
        <fullName evidence="7">ZPR1 zinc finger domain-containing protein</fullName>
    </submittedName>
    <submittedName>
        <fullName evidence="8">Zinc finger protein</fullName>
    </submittedName>
</protein>
<dbReference type="RefSeq" id="WP_072562130.1">
    <property type="nucleotide sequence ID" value="NZ_CP017921.1"/>
</dbReference>
<dbReference type="InterPro" id="IPR042451">
    <property type="entry name" value="ZPR1_A/B_dom"/>
</dbReference>
<dbReference type="Proteomes" id="UP000267921">
    <property type="component" value="Unassembled WGS sequence"/>
</dbReference>
<dbReference type="EMBL" id="RJJG01000004">
    <property type="protein sequence ID" value="RNI08950.1"/>
    <property type="molecule type" value="Genomic_DNA"/>
</dbReference>
<dbReference type="KEGG" id="mhaz:BHR79_09610"/>
<evidence type="ECO:0000313" key="9">
    <source>
        <dbReference type="Proteomes" id="UP000186879"/>
    </source>
</evidence>
<organism evidence="6 9">
    <name type="scientific">Methanohalophilus halophilus</name>
    <dbReference type="NCBI Taxonomy" id="2177"/>
    <lineage>
        <taxon>Archaea</taxon>
        <taxon>Methanobacteriati</taxon>
        <taxon>Methanobacteriota</taxon>
        <taxon>Stenosarchaea group</taxon>
        <taxon>Methanomicrobia</taxon>
        <taxon>Methanosarcinales</taxon>
        <taxon>Methanosarcinaceae</taxon>
        <taxon>Methanohalophilus</taxon>
    </lineage>
</organism>
<proteinExistence type="inferred from homology"/>
<evidence type="ECO:0000256" key="4">
    <source>
        <dbReference type="ARBA" id="ARBA00022833"/>
    </source>
</evidence>
<dbReference type="EMBL" id="CP017921">
    <property type="protein sequence ID" value="APH39713.1"/>
    <property type="molecule type" value="Genomic_DNA"/>
</dbReference>
<dbReference type="PANTHER" id="PTHR10876:SF0">
    <property type="entry name" value="ZINC FINGER PROTEIN ZPR1"/>
    <property type="match status" value="1"/>
</dbReference>
<reference evidence="8 10" key="2">
    <citation type="submission" date="2016-10" db="EMBL/GenBank/DDBJ databases">
        <authorList>
            <person name="de Groot N.N."/>
        </authorList>
    </citation>
    <scope>NUCLEOTIDE SEQUENCE [LARGE SCALE GENOMIC DNA]</scope>
    <source>
        <strain evidence="8 10">Z-7982</strain>
    </source>
</reference>
<dbReference type="EMBL" id="FNMU01000002">
    <property type="protein sequence ID" value="SDW36951.1"/>
    <property type="molecule type" value="Genomic_DNA"/>
</dbReference>
<keyword evidence="9" id="KW-1185">Reference proteome</keyword>
<dbReference type="GO" id="GO:0008270">
    <property type="term" value="F:zinc ion binding"/>
    <property type="evidence" value="ECO:0007669"/>
    <property type="project" value="UniProtKB-KW"/>
</dbReference>
<evidence type="ECO:0000259" key="5">
    <source>
        <dbReference type="SMART" id="SM00709"/>
    </source>
</evidence>
<dbReference type="Proteomes" id="UP000186879">
    <property type="component" value="Chromosome"/>
</dbReference>
<dbReference type="OrthoDB" id="14924at2157"/>
<dbReference type="Pfam" id="PF22794">
    <property type="entry name" value="jr-ZPR1"/>
    <property type="match status" value="1"/>
</dbReference>
<accession>A0A1L3Q4G1</accession>
<reference evidence="7 11" key="3">
    <citation type="submission" date="2018-10" db="EMBL/GenBank/DDBJ databases">
        <title>Cultivation of a novel Methanohalophilus strain from Kebrit Deep of the Red Sea and a genomic comparison of members of the genus Methanohalophilus.</title>
        <authorList>
            <person name="Guan Y."/>
            <person name="Ngugi D.K."/>
            <person name="Stingl U."/>
        </authorList>
    </citation>
    <scope>NUCLEOTIDE SEQUENCE [LARGE SCALE GENOMIC DNA]</scope>
    <source>
        <strain evidence="7 11">DSM 3094</strain>
    </source>
</reference>
<comment type="similarity">
    <text evidence="1">Belongs to the ZPR1 family.</text>
</comment>
<dbReference type="STRING" id="2177.BHR79_09610"/>
<evidence type="ECO:0000313" key="7">
    <source>
        <dbReference type="EMBL" id="RNI08950.1"/>
    </source>
</evidence>
<dbReference type="InterPro" id="IPR040141">
    <property type="entry name" value="ZPR1"/>
</dbReference>
<dbReference type="GeneID" id="30584028"/>
<dbReference type="InterPro" id="IPR004470">
    <property type="entry name" value="ZPR1-like_arc"/>
</dbReference>
<dbReference type="PANTHER" id="PTHR10876">
    <property type="entry name" value="ZINC FINGER PROTEIN ZPR1"/>
    <property type="match status" value="1"/>
</dbReference>
<dbReference type="Proteomes" id="UP000198669">
    <property type="component" value="Unassembled WGS sequence"/>
</dbReference>
<dbReference type="InterPro" id="IPR056180">
    <property type="entry name" value="ZPR1_jr_dom"/>
</dbReference>
<evidence type="ECO:0000256" key="3">
    <source>
        <dbReference type="ARBA" id="ARBA00022771"/>
    </source>
</evidence>
<evidence type="ECO:0000313" key="6">
    <source>
        <dbReference type="EMBL" id="APH39713.1"/>
    </source>
</evidence>
<gene>
    <name evidence="6" type="ORF">BHR79_09610</name>
    <name evidence="7" type="ORF">EFE40_05650</name>
    <name evidence="8" type="ORF">SAMN04515625_0841</name>
</gene>
<feature type="domain" description="Zinc finger ZPR1-type" evidence="5">
    <location>
        <begin position="15"/>
        <end position="170"/>
    </location>
</feature>
<dbReference type="Gene3D" id="2.60.120.1040">
    <property type="entry name" value="ZPR1, A/B domain"/>
    <property type="match status" value="1"/>
</dbReference>
<dbReference type="AlphaFoldDB" id="A0A1L3Q4G1"/>